<feature type="region of interest" description="Disordered" evidence="1">
    <location>
        <begin position="142"/>
        <end position="228"/>
    </location>
</feature>
<evidence type="ECO:0000259" key="2">
    <source>
        <dbReference type="Pfam" id="PF22936"/>
    </source>
</evidence>
<reference evidence="3" key="1">
    <citation type="submission" date="2014-09" db="EMBL/GenBank/DDBJ databases">
        <authorList>
            <person name="Magalhaes I.L.F."/>
            <person name="Oliveira U."/>
            <person name="Santos F.R."/>
            <person name="Vidigal T.H.D.A."/>
            <person name="Brescovit A.D."/>
            <person name="Santos A.J."/>
        </authorList>
    </citation>
    <scope>NUCLEOTIDE SEQUENCE</scope>
    <source>
        <tissue evidence="3">Shoot tissue taken approximately 20 cm above the soil surface</tissue>
    </source>
</reference>
<dbReference type="PANTHER" id="PTHR47481:SF41">
    <property type="entry name" value="COPIA-LIKE POLYPROTEIN_RETROTRANSPOSON"/>
    <property type="match status" value="1"/>
</dbReference>
<sequence length="392" mass="41672">MYGAMTPAVLDIILDKNQNACALWVAAEALFCGNKESCAIVLLTEFHGLQQGDLSITDYCKEQKRLADALRDANSPVDDRMLVLNVLRGLNKTMSSAATVIAMSPMLPDFTATRFALLKEEMRLSTAAKAEVASALLSSATRTTPCSGSACSGSSPSTKPQKKWKKKAGSNSNQQSSAPPPRAALPPGSWICFSPGQGQWPAQYGAPSTQQQGRPHGGAGILGARPPQACTTSAAPLYQSQPSAPTGGPSWDSASLVSALNNLQLGNEGWVVDSRASTHMTPNDGILRHPSSLSTPYTITIGNGTSIPASRSGHSLLHTPSGHSFHLTNVLHVPSLVRRLLSVRKFTRDNCCSIEFDPLGFSVKDLRRHRRLGHPGCDATASLQRSSALHQI</sequence>
<dbReference type="AlphaFoldDB" id="A0A0A8Z1R0"/>
<evidence type="ECO:0000313" key="3">
    <source>
        <dbReference type="EMBL" id="JAD30660.1"/>
    </source>
</evidence>
<feature type="domain" description="Retrovirus-related Pol polyprotein from transposon TNT 1-94-like beta-barrel" evidence="2">
    <location>
        <begin position="270"/>
        <end position="350"/>
    </location>
</feature>
<dbReference type="PANTHER" id="PTHR47481">
    <property type="match status" value="1"/>
</dbReference>
<name>A0A0A8Z1R0_ARUDO</name>
<dbReference type="Pfam" id="PF22936">
    <property type="entry name" value="Pol_BBD"/>
    <property type="match status" value="1"/>
</dbReference>
<organism evidence="3">
    <name type="scientific">Arundo donax</name>
    <name type="common">Giant reed</name>
    <name type="synonym">Donax arundinaceus</name>
    <dbReference type="NCBI Taxonomy" id="35708"/>
    <lineage>
        <taxon>Eukaryota</taxon>
        <taxon>Viridiplantae</taxon>
        <taxon>Streptophyta</taxon>
        <taxon>Embryophyta</taxon>
        <taxon>Tracheophyta</taxon>
        <taxon>Spermatophyta</taxon>
        <taxon>Magnoliopsida</taxon>
        <taxon>Liliopsida</taxon>
        <taxon>Poales</taxon>
        <taxon>Poaceae</taxon>
        <taxon>PACMAD clade</taxon>
        <taxon>Arundinoideae</taxon>
        <taxon>Arundineae</taxon>
        <taxon>Arundo</taxon>
    </lineage>
</organism>
<feature type="compositionally biased region" description="Low complexity" evidence="1">
    <location>
        <begin position="143"/>
        <end position="159"/>
    </location>
</feature>
<reference evidence="3" key="2">
    <citation type="journal article" date="2015" name="Data Brief">
        <title>Shoot transcriptome of the giant reed, Arundo donax.</title>
        <authorList>
            <person name="Barrero R.A."/>
            <person name="Guerrero F.D."/>
            <person name="Moolhuijzen P."/>
            <person name="Goolsby J.A."/>
            <person name="Tidwell J."/>
            <person name="Bellgard S.E."/>
            <person name="Bellgard M.I."/>
        </authorList>
    </citation>
    <scope>NUCLEOTIDE SEQUENCE</scope>
    <source>
        <tissue evidence="3">Shoot tissue taken approximately 20 cm above the soil surface</tissue>
    </source>
</reference>
<dbReference type="EMBL" id="GBRH01267235">
    <property type="protein sequence ID" value="JAD30660.1"/>
    <property type="molecule type" value="Transcribed_RNA"/>
</dbReference>
<proteinExistence type="predicted"/>
<accession>A0A0A8Z1R0</accession>
<dbReference type="InterPro" id="IPR054722">
    <property type="entry name" value="PolX-like_BBD"/>
</dbReference>
<evidence type="ECO:0000256" key="1">
    <source>
        <dbReference type="SAM" id="MobiDB-lite"/>
    </source>
</evidence>
<protein>
    <recommendedName>
        <fullName evidence="2">Retrovirus-related Pol polyprotein from transposon TNT 1-94-like beta-barrel domain-containing protein</fullName>
    </recommendedName>
</protein>